<dbReference type="GeneID" id="29125841"/>
<organism evidence="1 2">
    <name type="scientific">Mycobacterium phage Bipper</name>
    <dbReference type="NCBI Taxonomy" id="1805457"/>
    <lineage>
        <taxon>Viruses</taxon>
        <taxon>Duplodnaviria</taxon>
        <taxon>Heunggongvirae</taxon>
        <taxon>Uroviricota</taxon>
        <taxon>Caudoviricetes</taxon>
        <taxon>Bippervirus</taxon>
        <taxon>Bippervirus bipper</taxon>
    </lineage>
</organism>
<evidence type="ECO:0000313" key="2">
    <source>
        <dbReference type="Proteomes" id="UP000201826"/>
    </source>
</evidence>
<dbReference type="Proteomes" id="UP000201826">
    <property type="component" value="Segment"/>
</dbReference>
<dbReference type="OrthoDB" id="40166at10239"/>
<reference evidence="2" key="1">
    <citation type="submission" date="2016-02" db="EMBL/GenBank/DDBJ databases">
        <authorList>
            <person name="Isern S."/>
            <person name="Barcellona C.M."/>
            <person name="Dozier K.D."/>
            <person name="Faust J.M."/>
            <person name="Fedrick A.J."/>
            <person name="Gagliardi L.E."/>
            <person name="Gatt S.M."/>
            <person name="Gleason P.S."/>
            <person name="Gomez E.A."/>
            <person name="Hoffman A.M."/>
            <person name="Jenkins M."/>
            <person name="Jones M.J."/>
            <person name="Lang J.F."/>
            <person name="Lequay S.M."/>
            <person name="Mars P.J."/>
            <person name="Mtchedlidze N."/>
            <person name="Osking Z.B."/>
            <person name="Paul L.M."/>
            <person name="Pica A.N."/>
            <person name="Robison M.D."/>
            <person name="Rodriguez D."/>
            <person name="Rosales K.A."/>
            <person name="Saravis L.E."/>
            <person name="Sisson B.M."/>
            <person name="Tan A.L."/>
            <person name="Voltaire R."/>
            <person name="Michael S.F."/>
            <person name="Warner M.H."/>
            <person name="Bradley K.W."/>
            <person name="Asai D.J."/>
            <person name="Bowman C.A."/>
            <person name="Russell D.A."/>
            <person name="Pope W.H."/>
            <person name="Jacobs-Sera D."/>
            <person name="Hendrix R.W."/>
            <person name="Hatfull G.F."/>
        </authorList>
    </citation>
    <scope>NUCLEOTIDE SEQUENCE [LARGE SCALE GENOMIC DNA]</scope>
</reference>
<evidence type="ECO:0000313" key="1">
    <source>
        <dbReference type="EMBL" id="AMQ67055.1"/>
    </source>
</evidence>
<protein>
    <submittedName>
        <fullName evidence="1">Uncharacterized protein</fullName>
    </submittedName>
</protein>
<accession>A0A142F2P8</accession>
<dbReference type="EMBL" id="KU728633">
    <property type="protein sequence ID" value="AMQ67055.1"/>
    <property type="molecule type" value="Genomic_DNA"/>
</dbReference>
<name>A0A142F2P8_9CAUD</name>
<dbReference type="RefSeq" id="YP_009303267.1">
    <property type="nucleotide sequence ID" value="NC_031253.1"/>
</dbReference>
<gene>
    <name evidence="1" type="primary">120</name>
    <name evidence="1" type="ORF">SEA_BIPPER_120</name>
</gene>
<proteinExistence type="predicted"/>
<sequence>MATTTPDRVTVQPAGAATCDVCQGRVDTSSTVTFADGTYSRRCSTHEDAKFDRAGVRRPLPATDIAPNTRVRLIGSQGYTGTFIRYYAPMPSGKRNVEVRWDRADVVMTVLETQIEAI</sequence>
<dbReference type="KEGG" id="vg:29125841"/>
<keyword evidence="2" id="KW-1185">Reference proteome</keyword>